<dbReference type="Gene3D" id="1.25.40.10">
    <property type="entry name" value="Tetratricopeptide repeat domain"/>
    <property type="match status" value="1"/>
</dbReference>
<feature type="signal peptide" evidence="1">
    <location>
        <begin position="1"/>
        <end position="30"/>
    </location>
</feature>
<evidence type="ECO:0000313" key="2">
    <source>
        <dbReference type="EMBL" id="SSY80018.1"/>
    </source>
</evidence>
<dbReference type="PROSITE" id="PS51257">
    <property type="entry name" value="PROKAR_LIPOPROTEIN"/>
    <property type="match status" value="1"/>
</dbReference>
<dbReference type="SMART" id="SM00671">
    <property type="entry name" value="SEL1"/>
    <property type="match status" value="2"/>
</dbReference>
<protein>
    <submittedName>
        <fullName evidence="2">Beta-lactamase hcpA</fullName>
        <ecNumber evidence="2">3.5.2.6</ecNumber>
    </submittedName>
</protein>
<gene>
    <name evidence="2" type="primary">hcpA_2</name>
    <name evidence="2" type="ORF">NCTC10283_01572</name>
</gene>
<keyword evidence="3" id="KW-1185">Reference proteome</keyword>
<accession>A0A376BT46</accession>
<dbReference type="STRING" id="1120980.GCA_000745955_00710"/>
<dbReference type="InterPro" id="IPR011990">
    <property type="entry name" value="TPR-like_helical_dom_sf"/>
</dbReference>
<dbReference type="Proteomes" id="UP000254209">
    <property type="component" value="Unassembled WGS sequence"/>
</dbReference>
<dbReference type="InterPro" id="IPR006597">
    <property type="entry name" value="Sel1-like"/>
</dbReference>
<keyword evidence="2" id="KW-0378">Hydrolase</keyword>
<feature type="chain" id="PRO_5016589406" evidence="1">
    <location>
        <begin position="31"/>
        <end position="149"/>
    </location>
</feature>
<keyword evidence="1" id="KW-0732">Signal</keyword>
<dbReference type="InterPro" id="IPR052945">
    <property type="entry name" value="Mitotic_Regulator"/>
</dbReference>
<dbReference type="AlphaFoldDB" id="A0A376BT46"/>
<dbReference type="PANTHER" id="PTHR43628">
    <property type="entry name" value="ACTIVATOR OF C KINASE PROTEIN 1-RELATED"/>
    <property type="match status" value="1"/>
</dbReference>
<dbReference type="OrthoDB" id="80091at2"/>
<dbReference type="Pfam" id="PF08238">
    <property type="entry name" value="Sel1"/>
    <property type="match status" value="2"/>
</dbReference>
<evidence type="ECO:0000256" key="1">
    <source>
        <dbReference type="SAM" id="SignalP"/>
    </source>
</evidence>
<reference evidence="2 3" key="1">
    <citation type="submission" date="2018-06" db="EMBL/GenBank/DDBJ databases">
        <authorList>
            <consortium name="Pathogen Informatics"/>
            <person name="Doyle S."/>
        </authorList>
    </citation>
    <scope>NUCLEOTIDE SEQUENCE [LARGE SCALE GENOMIC DNA]</scope>
    <source>
        <strain evidence="2 3">NCTC10283</strain>
    </source>
</reference>
<dbReference type="PANTHER" id="PTHR43628:SF1">
    <property type="entry name" value="CHITIN SYNTHASE REGULATORY FACTOR 2-RELATED"/>
    <property type="match status" value="1"/>
</dbReference>
<dbReference type="SUPFAM" id="SSF81901">
    <property type="entry name" value="HCP-like"/>
    <property type="match status" value="1"/>
</dbReference>
<dbReference type="GO" id="GO:0008800">
    <property type="term" value="F:beta-lactamase activity"/>
    <property type="evidence" value="ECO:0007669"/>
    <property type="project" value="UniProtKB-EC"/>
</dbReference>
<dbReference type="EMBL" id="UFSO01000003">
    <property type="protein sequence ID" value="SSY80018.1"/>
    <property type="molecule type" value="Genomic_DNA"/>
</dbReference>
<organism evidence="2 3">
    <name type="scientific">Alysiella crassa</name>
    <dbReference type="NCBI Taxonomy" id="153491"/>
    <lineage>
        <taxon>Bacteria</taxon>
        <taxon>Pseudomonadati</taxon>
        <taxon>Pseudomonadota</taxon>
        <taxon>Betaproteobacteria</taxon>
        <taxon>Neisseriales</taxon>
        <taxon>Neisseriaceae</taxon>
        <taxon>Alysiella</taxon>
    </lineage>
</organism>
<evidence type="ECO:0000313" key="3">
    <source>
        <dbReference type="Proteomes" id="UP000254209"/>
    </source>
</evidence>
<sequence>MFQKIKLFITLSVVAMATACSILPSSKGNAKDLLDRAIVSQNQQHYAVALTQFQAADAAGHAQAPRYIGLIYLNELGVKKNPHLAFQQFQRAANQGDETAQYWLAYCYENGVGTAADLALAKQWYAKAVGSDESVSKLAIEALKRLKAI</sequence>
<dbReference type="RefSeq" id="WP_034291690.1">
    <property type="nucleotide sequence ID" value="NZ_CP091519.2"/>
</dbReference>
<dbReference type="EC" id="3.5.2.6" evidence="2"/>
<proteinExistence type="predicted"/>
<name>A0A376BT46_9NEIS</name>